<feature type="transmembrane region" description="Helical" evidence="7">
    <location>
        <begin position="148"/>
        <end position="167"/>
    </location>
</feature>
<dbReference type="Proteomes" id="UP000885847">
    <property type="component" value="Unassembled WGS sequence"/>
</dbReference>
<evidence type="ECO:0000256" key="7">
    <source>
        <dbReference type="SAM" id="Phobius"/>
    </source>
</evidence>
<keyword evidence="6 7" id="KW-0472">Membrane</keyword>
<comment type="subcellular location">
    <subcellularLocation>
        <location evidence="1">Cell membrane</location>
        <topology evidence="1">Multi-pass membrane protein</topology>
    </subcellularLocation>
</comment>
<evidence type="ECO:0000313" key="8">
    <source>
        <dbReference type="EMBL" id="HDI82295.1"/>
    </source>
</evidence>
<dbReference type="EMBL" id="DQWE01000031">
    <property type="protein sequence ID" value="HDI82295.1"/>
    <property type="molecule type" value="Genomic_DNA"/>
</dbReference>
<evidence type="ECO:0000256" key="5">
    <source>
        <dbReference type="ARBA" id="ARBA00022989"/>
    </source>
</evidence>
<keyword evidence="4 7" id="KW-0812">Transmembrane</keyword>
<protein>
    <recommendedName>
        <fullName evidence="9">Permease</fullName>
    </recommendedName>
</protein>
<feature type="transmembrane region" description="Helical" evidence="7">
    <location>
        <begin position="48"/>
        <end position="67"/>
    </location>
</feature>
<accession>A0A7C0VBC3</accession>
<organism evidence="8">
    <name type="scientific">candidate division WOR-3 bacterium</name>
    <dbReference type="NCBI Taxonomy" id="2052148"/>
    <lineage>
        <taxon>Bacteria</taxon>
        <taxon>Bacteria division WOR-3</taxon>
    </lineage>
</organism>
<proteinExistence type="inferred from homology"/>
<dbReference type="GO" id="GO:0005886">
    <property type="term" value="C:plasma membrane"/>
    <property type="evidence" value="ECO:0007669"/>
    <property type="project" value="UniProtKB-SubCell"/>
</dbReference>
<evidence type="ECO:0000256" key="4">
    <source>
        <dbReference type="ARBA" id="ARBA00022692"/>
    </source>
</evidence>
<dbReference type="AlphaFoldDB" id="A0A7C0VBC3"/>
<keyword evidence="5 7" id="KW-1133">Transmembrane helix</keyword>
<sequence length="182" mass="20196">MKEARAKNRKKDLLGDIIFLVVVVVISTVLLIIFPERRFRVFTVSREFFIEMITILPAVMILMGLFSEFVPGKLVVKLLGKSAGIKGILLAIVFGALPTGPLYIAFPMAAGLLKKGASITCIIVFLSAWACIKIPQELVELQFLGFKFMGLRLALTIISVIFMGFLIEKIIGKTKRKEPIKP</sequence>
<feature type="transmembrane region" description="Helical" evidence="7">
    <location>
        <begin position="17"/>
        <end position="36"/>
    </location>
</feature>
<dbReference type="InterPro" id="IPR005524">
    <property type="entry name" value="DUF318"/>
</dbReference>
<comment type="caution">
    <text evidence="8">The sequence shown here is derived from an EMBL/GenBank/DDBJ whole genome shotgun (WGS) entry which is preliminary data.</text>
</comment>
<dbReference type="Pfam" id="PF03773">
    <property type="entry name" value="ArsP_1"/>
    <property type="match status" value="1"/>
</dbReference>
<keyword evidence="3" id="KW-1003">Cell membrane</keyword>
<evidence type="ECO:0000256" key="1">
    <source>
        <dbReference type="ARBA" id="ARBA00004651"/>
    </source>
</evidence>
<feature type="transmembrane region" description="Helical" evidence="7">
    <location>
        <begin position="87"/>
        <end position="106"/>
    </location>
</feature>
<gene>
    <name evidence="8" type="ORF">ENF18_00705</name>
</gene>
<evidence type="ECO:0000256" key="2">
    <source>
        <dbReference type="ARBA" id="ARBA00006386"/>
    </source>
</evidence>
<evidence type="ECO:0000256" key="3">
    <source>
        <dbReference type="ARBA" id="ARBA00022475"/>
    </source>
</evidence>
<evidence type="ECO:0008006" key="9">
    <source>
        <dbReference type="Google" id="ProtNLM"/>
    </source>
</evidence>
<evidence type="ECO:0000256" key="6">
    <source>
        <dbReference type="ARBA" id="ARBA00023136"/>
    </source>
</evidence>
<reference evidence="8" key="1">
    <citation type="journal article" date="2020" name="mSystems">
        <title>Genome- and Community-Level Interaction Insights into Carbon Utilization and Element Cycling Functions of Hydrothermarchaeota in Hydrothermal Sediment.</title>
        <authorList>
            <person name="Zhou Z."/>
            <person name="Liu Y."/>
            <person name="Xu W."/>
            <person name="Pan J."/>
            <person name="Luo Z.H."/>
            <person name="Li M."/>
        </authorList>
    </citation>
    <scope>NUCLEOTIDE SEQUENCE [LARGE SCALE GENOMIC DNA]</scope>
    <source>
        <strain evidence="8">HyVt-102</strain>
    </source>
</reference>
<comment type="similarity">
    <text evidence="2">Belongs to the UPF0718 family.</text>
</comment>
<name>A0A7C0VBC3_UNCW3</name>